<reference evidence="1 2" key="1">
    <citation type="journal article" date="2013" name="Appl. Environ. Microbiol.">
        <title>The genome of the alga-associated marine flavobacterium Formosa agariphila KMM 3901T reveals a broad potential for degradation of algal polysaccharides.</title>
        <authorList>
            <person name="Mann A.J."/>
            <person name="Hahnke R.L."/>
            <person name="Huang S."/>
            <person name="Werner J."/>
            <person name="Xing P."/>
            <person name="Barbeyron T."/>
            <person name="Huettel B."/>
            <person name="Stueber K."/>
            <person name="Reinhardt R."/>
            <person name="Harder J."/>
            <person name="Gloeckner F.O."/>
            <person name="Amann R.I."/>
            <person name="Teeling H."/>
        </authorList>
    </citation>
    <scope>NUCLEOTIDE SEQUENCE [LARGE SCALE GENOMIC DNA]</scope>
    <source>
        <strain evidence="2">DSM 15362 / KCTC 12365 / LMG 23005 / KMM 3901</strain>
    </source>
</reference>
<name>T2KP11_FORAG</name>
<dbReference type="EMBL" id="HG315671">
    <property type="protein sequence ID" value="CDF80602.1"/>
    <property type="molecule type" value="Genomic_DNA"/>
</dbReference>
<dbReference type="AlphaFoldDB" id="T2KP11"/>
<keyword evidence="2" id="KW-1185">Reference proteome</keyword>
<dbReference type="eggNOG" id="ENOG5033KAK">
    <property type="taxonomic scope" value="Bacteria"/>
</dbReference>
<gene>
    <name evidence="1" type="ORF">BN863_28900</name>
</gene>
<protein>
    <submittedName>
        <fullName evidence="1">Uncharacterized protein</fullName>
    </submittedName>
</protein>
<evidence type="ECO:0000313" key="1">
    <source>
        <dbReference type="EMBL" id="CDF80602.1"/>
    </source>
</evidence>
<dbReference type="PATRIC" id="fig|1347342.6.peg.2908"/>
<dbReference type="HOGENOM" id="CLU_1842181_0_0_10"/>
<sequence length="139" mass="15818">MIKADAKQKQIIAILTKGDKDFKAELVEHQTKDASKRSTNDLSFYQANQIISQLGGTAVQNRWCLFNVNSRAHLNILSLCMQLGWQWYNDTQGRYYANMNTFGGWLQTKAPVKKPLLDMQPQEVSKTIAALESMISKSY</sequence>
<dbReference type="OrthoDB" id="1150496at2"/>
<dbReference type="RefSeq" id="WP_038531850.1">
    <property type="nucleotide sequence ID" value="NZ_HG315671.1"/>
</dbReference>
<proteinExistence type="predicted"/>
<dbReference type="STRING" id="1347342.BN863_28900"/>
<accession>T2KP11</accession>
<organism evidence="1 2">
    <name type="scientific">Formosa agariphila (strain DSM 15362 / KCTC 12365 / LMG 23005 / KMM 3901 / M-2Alg 35-1)</name>
    <dbReference type="NCBI Taxonomy" id="1347342"/>
    <lineage>
        <taxon>Bacteria</taxon>
        <taxon>Pseudomonadati</taxon>
        <taxon>Bacteroidota</taxon>
        <taxon>Flavobacteriia</taxon>
        <taxon>Flavobacteriales</taxon>
        <taxon>Flavobacteriaceae</taxon>
        <taxon>Formosa</taxon>
    </lineage>
</organism>
<evidence type="ECO:0000313" key="2">
    <source>
        <dbReference type="Proteomes" id="UP000016160"/>
    </source>
</evidence>
<dbReference type="Proteomes" id="UP000016160">
    <property type="component" value="Chromosome"/>
</dbReference>